<reference evidence="3" key="1">
    <citation type="journal article" date="2019" name="Int. J. Syst. Evol. Microbiol.">
        <title>The Global Catalogue of Microorganisms (GCM) 10K type strain sequencing project: providing services to taxonomists for standard genome sequencing and annotation.</title>
        <authorList>
            <consortium name="The Broad Institute Genomics Platform"/>
            <consortium name="The Broad Institute Genome Sequencing Center for Infectious Disease"/>
            <person name="Wu L."/>
            <person name="Ma J."/>
        </authorList>
    </citation>
    <scope>NUCLEOTIDE SEQUENCE [LARGE SCALE GENOMIC DNA]</scope>
    <source>
        <strain evidence="3">NBRC 105857</strain>
    </source>
</reference>
<dbReference type="CDD" id="cd14744">
    <property type="entry name" value="PAAR_CT_2"/>
    <property type="match status" value="1"/>
</dbReference>
<evidence type="ECO:0000313" key="3">
    <source>
        <dbReference type="Proteomes" id="UP001156664"/>
    </source>
</evidence>
<dbReference type="Proteomes" id="UP001156664">
    <property type="component" value="Unassembled WGS sequence"/>
</dbReference>
<feature type="region of interest" description="Disordered" evidence="1">
    <location>
        <begin position="152"/>
        <end position="175"/>
    </location>
</feature>
<gene>
    <name evidence="2" type="ORF">GCM10007875_21920</name>
</gene>
<accession>A0ABQ5YUY9</accession>
<proteinExistence type="predicted"/>
<evidence type="ECO:0000256" key="1">
    <source>
        <dbReference type="SAM" id="MobiDB-lite"/>
    </source>
</evidence>
<protein>
    <recommendedName>
        <fullName evidence="4">PAAR domain-containing protein</fullName>
    </recommendedName>
</protein>
<name>A0ABQ5YUY9_9BURK</name>
<comment type="caution">
    <text evidence="2">The sequence shown here is derived from an EMBL/GenBank/DDBJ whole genome shotgun (WGS) entry which is preliminary data.</text>
</comment>
<dbReference type="EMBL" id="BSOJ01000027">
    <property type="protein sequence ID" value="GLR27101.1"/>
    <property type="molecule type" value="Genomic_DNA"/>
</dbReference>
<keyword evidence="3" id="KW-1185">Reference proteome</keyword>
<evidence type="ECO:0000313" key="2">
    <source>
        <dbReference type="EMBL" id="GLR27101.1"/>
    </source>
</evidence>
<organism evidence="2 3">
    <name type="scientific">Limnobacter litoralis</name>
    <dbReference type="NCBI Taxonomy" id="481366"/>
    <lineage>
        <taxon>Bacteria</taxon>
        <taxon>Pseudomonadati</taxon>
        <taxon>Pseudomonadota</taxon>
        <taxon>Betaproteobacteria</taxon>
        <taxon>Burkholderiales</taxon>
        <taxon>Burkholderiaceae</taxon>
        <taxon>Limnobacter</taxon>
    </lineage>
</organism>
<dbReference type="InterPro" id="IPR008727">
    <property type="entry name" value="PAAR_motif"/>
</dbReference>
<dbReference type="Gene3D" id="2.60.200.60">
    <property type="match status" value="1"/>
</dbReference>
<sequence length="175" mass="18403">MAARPLVDGLAQVILGDSTTHGGKVISGSPSTFFGPARIPVARVGDMTSCPLCPPHVFPIVQGHPFFTDNHMNVALHGHKTACGASLIAVAAPAPDETDFPAHYDSTQSEPETHSPLEVEFLDTDGNAPNAGENIKLQIGKTVLEGTLDGEGKTKFKKAPHGFAKAVQTKRQGDE</sequence>
<dbReference type="RefSeq" id="WP_329671558.1">
    <property type="nucleotide sequence ID" value="NZ_BSOJ01000027.1"/>
</dbReference>
<evidence type="ECO:0008006" key="4">
    <source>
        <dbReference type="Google" id="ProtNLM"/>
    </source>
</evidence>
<dbReference type="Pfam" id="PF05488">
    <property type="entry name" value="PAAR_motif"/>
    <property type="match status" value="1"/>
</dbReference>